<evidence type="ECO:0000313" key="1">
    <source>
        <dbReference type="EMBL" id="SFL29873.1"/>
    </source>
</evidence>
<reference evidence="2" key="1">
    <citation type="submission" date="2016-10" db="EMBL/GenBank/DDBJ databases">
        <authorList>
            <person name="Varghese N."/>
            <person name="Submissions S."/>
        </authorList>
    </citation>
    <scope>NUCLEOTIDE SEQUENCE [LARGE SCALE GENOMIC DNA]</scope>
    <source>
        <strain evidence="2">Nm69</strain>
    </source>
</reference>
<dbReference type="InterPro" id="IPR014955">
    <property type="entry name" value="DUF1826"/>
</dbReference>
<dbReference type="OrthoDB" id="5342505at2"/>
<organism evidence="1 2">
    <name type="scientific">Nitrosomonas aestuarii</name>
    <dbReference type="NCBI Taxonomy" id="52441"/>
    <lineage>
        <taxon>Bacteria</taxon>
        <taxon>Pseudomonadati</taxon>
        <taxon>Pseudomonadota</taxon>
        <taxon>Betaproteobacteria</taxon>
        <taxon>Nitrosomonadales</taxon>
        <taxon>Nitrosomonadaceae</taxon>
        <taxon>Nitrosomonas</taxon>
    </lineage>
</organism>
<gene>
    <name evidence="1" type="ORF">SAMN05216302_10568</name>
</gene>
<dbReference type="STRING" id="52441.SAMN05216302_10568"/>
<name>A0A1I4GK47_9PROT</name>
<dbReference type="AlphaFoldDB" id="A0A1I4GK47"/>
<protein>
    <recommendedName>
        <fullName evidence="3">DUF1826 domain-containing protein</fullName>
    </recommendedName>
</protein>
<sequence>METVLAINDDLSGRSRPESGICISGYTPEILTRIYDAHIRLCIYKRAMSADVKGYAVFLKNTLHNFQLTQTVPLHKLTDLLCVSLPQHQFRQSFIRDVHTVAEMYACLFGLHQIGFRLCGLNKTMCPRFHTDKVPCRLITTYSGEGTEWLDCMANTSDFLETLNQKPENYHSVQRLSPGDIALLKGDKWEENGDYGVIHRSPDVDGMRLLLSLDIAH</sequence>
<accession>A0A1I4GK47</accession>
<proteinExistence type="predicted"/>
<keyword evidence="2" id="KW-1185">Reference proteome</keyword>
<dbReference type="RefSeq" id="WP_090703239.1">
    <property type="nucleotide sequence ID" value="NZ_FOSP01000056.1"/>
</dbReference>
<dbReference type="EMBL" id="FOSP01000056">
    <property type="protein sequence ID" value="SFL29873.1"/>
    <property type="molecule type" value="Genomic_DNA"/>
</dbReference>
<evidence type="ECO:0000313" key="2">
    <source>
        <dbReference type="Proteomes" id="UP000199533"/>
    </source>
</evidence>
<dbReference type="Pfam" id="PF08856">
    <property type="entry name" value="DUF1826"/>
    <property type="match status" value="1"/>
</dbReference>
<dbReference type="Proteomes" id="UP000199533">
    <property type="component" value="Unassembled WGS sequence"/>
</dbReference>
<evidence type="ECO:0008006" key="3">
    <source>
        <dbReference type="Google" id="ProtNLM"/>
    </source>
</evidence>